<dbReference type="EMBL" id="JADQTO010000004">
    <property type="protein sequence ID" value="MBG0561762.1"/>
    <property type="molecule type" value="Genomic_DNA"/>
</dbReference>
<dbReference type="RefSeq" id="WP_196413564.1">
    <property type="nucleotide sequence ID" value="NZ_JADQTO010000004.1"/>
</dbReference>
<accession>A0A931FWG7</accession>
<feature type="compositionally biased region" description="Basic residues" evidence="1">
    <location>
        <begin position="354"/>
        <end position="371"/>
    </location>
</feature>
<dbReference type="GO" id="GO:0008641">
    <property type="term" value="F:ubiquitin-like modifier activating enzyme activity"/>
    <property type="evidence" value="ECO:0007669"/>
    <property type="project" value="InterPro"/>
</dbReference>
<comment type="caution">
    <text evidence="2">The sequence shown here is derived from an EMBL/GenBank/DDBJ whole genome shotgun (WGS) entry which is preliminary data.</text>
</comment>
<evidence type="ECO:0008006" key="4">
    <source>
        <dbReference type="Google" id="ProtNLM"/>
    </source>
</evidence>
<feature type="region of interest" description="Disordered" evidence="1">
    <location>
        <begin position="343"/>
        <end position="371"/>
    </location>
</feature>
<proteinExistence type="predicted"/>
<evidence type="ECO:0000256" key="1">
    <source>
        <dbReference type="SAM" id="MobiDB-lite"/>
    </source>
</evidence>
<evidence type="ECO:0000313" key="3">
    <source>
        <dbReference type="Proteomes" id="UP000598146"/>
    </source>
</evidence>
<sequence>MTRTPLPRPTLIPGLPRIWRSPGELQIGLDPAHAVLLQLPDPRTAKVLDLLDGRRPERIVLLRAAELGVPPDEARALLDLLHAAGLVLPSAALLPATLPAATRHRLSGEAAALALDAAARTSGGVRTDPAPARVFRRRRAARIVITGHGRLGPTIAVALAESGVGHVYPDLSGTVGPDELAGAPLQPADVGSPRRAAVTAAIQRAAPGTDVSGVRRMPASLVVQLSHDEPTTLIAAGHAARRQPHLAVAIRDGAAVIGPLVPARGTPCLNCLDLHRLERDAGWPGALTQANPDAAEPCAVATLLAATAYATAEVLAYLDGRTPETLGAAVEISSPGRFRRRTWPPHASCDCQRRRPHPFTRPSPHKHQTTK</sequence>
<reference evidence="2" key="1">
    <citation type="submission" date="2020-11" db="EMBL/GenBank/DDBJ databases">
        <title>Isolation and identification of active actinomycetes.</title>
        <authorList>
            <person name="Sun X."/>
        </authorList>
    </citation>
    <scope>NUCLEOTIDE SEQUENCE</scope>
    <source>
        <strain evidence="2">NEAU-A11</strain>
    </source>
</reference>
<dbReference type="Gene3D" id="3.40.50.720">
    <property type="entry name" value="NAD(P)-binding Rossmann-like Domain"/>
    <property type="match status" value="1"/>
</dbReference>
<organism evidence="2 3">
    <name type="scientific">Actinoplanes aureus</name>
    <dbReference type="NCBI Taxonomy" id="2792083"/>
    <lineage>
        <taxon>Bacteria</taxon>
        <taxon>Bacillati</taxon>
        <taxon>Actinomycetota</taxon>
        <taxon>Actinomycetes</taxon>
        <taxon>Micromonosporales</taxon>
        <taxon>Micromonosporaceae</taxon>
        <taxon>Actinoplanes</taxon>
    </lineage>
</organism>
<name>A0A931FWG7_9ACTN</name>
<gene>
    <name evidence="2" type="ORF">I4J89_09830</name>
</gene>
<dbReference type="Proteomes" id="UP000598146">
    <property type="component" value="Unassembled WGS sequence"/>
</dbReference>
<dbReference type="AlphaFoldDB" id="A0A931FWG7"/>
<keyword evidence="3" id="KW-1185">Reference proteome</keyword>
<dbReference type="InterPro" id="IPR035985">
    <property type="entry name" value="Ubiquitin-activating_enz"/>
</dbReference>
<dbReference type="SUPFAM" id="SSF69572">
    <property type="entry name" value="Activating enzymes of the ubiquitin-like proteins"/>
    <property type="match status" value="1"/>
</dbReference>
<protein>
    <recommendedName>
        <fullName evidence="4">Bacteriocin biosynthesis cyclodehydratase domain-containing protein</fullName>
    </recommendedName>
</protein>
<evidence type="ECO:0000313" key="2">
    <source>
        <dbReference type="EMBL" id="MBG0561762.1"/>
    </source>
</evidence>